<proteinExistence type="predicted"/>
<keyword evidence="1" id="KW-1133">Transmembrane helix</keyword>
<dbReference type="Proteomes" id="UP000220797">
    <property type="component" value="Unassembled WGS sequence"/>
</dbReference>
<evidence type="ECO:0000256" key="1">
    <source>
        <dbReference type="SAM" id="Phobius"/>
    </source>
</evidence>
<evidence type="ECO:0000313" key="2">
    <source>
        <dbReference type="EMBL" id="CRG94518.1"/>
    </source>
</evidence>
<feature type="transmembrane region" description="Helical" evidence="1">
    <location>
        <begin position="38"/>
        <end position="60"/>
    </location>
</feature>
<organism evidence="2 3">
    <name type="scientific">Plasmodium gallinaceum</name>
    <dbReference type="NCBI Taxonomy" id="5849"/>
    <lineage>
        <taxon>Eukaryota</taxon>
        <taxon>Sar</taxon>
        <taxon>Alveolata</taxon>
        <taxon>Apicomplexa</taxon>
        <taxon>Aconoidasida</taxon>
        <taxon>Haemosporida</taxon>
        <taxon>Plasmodiidae</taxon>
        <taxon>Plasmodium</taxon>
        <taxon>Plasmodium (Haemamoeba)</taxon>
    </lineage>
</organism>
<reference evidence="2" key="1">
    <citation type="submission" date="2015-04" db="EMBL/GenBank/DDBJ databases">
        <authorList>
            <consortium name="Pathogen Informatics"/>
        </authorList>
    </citation>
    <scope>NUCLEOTIDE SEQUENCE [LARGE SCALE GENOMIC DNA]</scope>
    <source>
        <strain evidence="2">8A</strain>
    </source>
</reference>
<keyword evidence="1" id="KW-0472">Membrane</keyword>
<gene>
    <name evidence="2" type="ORF">PGAL8A_00191600</name>
</gene>
<comment type="caution">
    <text evidence="2">The sequence shown here is derived from an EMBL/GenBank/DDBJ whole genome shotgun (WGS) entry which is preliminary data.</text>
</comment>
<name>A0A1J1GPT4_PLAGA</name>
<protein>
    <submittedName>
        <fullName evidence="2">Uncharacterized protein</fullName>
    </submittedName>
</protein>
<accession>A0A1J1GPT4</accession>
<dbReference type="VEuPathDB" id="PlasmoDB:PGAL8A_00191600"/>
<dbReference type="GeneID" id="39730441"/>
<dbReference type="RefSeq" id="XP_028527334.1">
    <property type="nucleotide sequence ID" value="XM_028670597.1"/>
</dbReference>
<keyword evidence="1" id="KW-0812">Transmembrane</keyword>
<dbReference type="AlphaFoldDB" id="A0A1J1GPT4"/>
<keyword evidence="3" id="KW-1185">Reference proteome</keyword>
<evidence type="ECO:0000313" key="3">
    <source>
        <dbReference type="Proteomes" id="UP000220797"/>
    </source>
</evidence>
<dbReference type="EMBL" id="CVMV01000028">
    <property type="protein sequence ID" value="CRG94518.1"/>
    <property type="molecule type" value="Genomic_DNA"/>
</dbReference>
<sequence>MSDNQSNTIATLTVPFNSSLEDKSPNLFNITYNSNNTISILFITLFIICIIVTLFIGILYQSIQVHYRVHRNNRFDLISIDSGYFENFDEDD</sequence>